<sequence length="422" mass="46262">LPSSSIPALDINVGSSLGLGDTLKLRFTGAVPSGDIKNKIRTLFRRGGFTPINSLRGKDQEGVLLFTLNSGVTKTLKVPGFAWARTAGQPRYIDYEVRSVDKKVNASLSRKIDYSDLSFAIETYRRYESVVDNEILYIPSIRLRQTPSNILQSGDRIEITFVGSVPLVWVDKVISDERFDVSIEGKRMVFVLRGAMSVDQAFPELPFKLTAPGSFGIDLRVKVVPAQGQWSKDYGVKLPQDGLDVGRLVIQAIARTPIYRSDGFPAPVLEYLQLREGSTPVIHKGDVIELSLSSGLQFDIKKQASKSANATITTYQANQIVLTAARNYTPMEVLVLRDIHLTGIPPNPESVTLSVFVKGKGYTQGAIKKEQVFHLGDTERLYYEKALPSSSIPALDINVGSSLGRGDTLKLRFTGAVPSGDI</sequence>
<dbReference type="EMBL" id="UINC01079543">
    <property type="protein sequence ID" value="SVC21639.1"/>
    <property type="molecule type" value="Genomic_DNA"/>
</dbReference>
<reference evidence="1" key="1">
    <citation type="submission" date="2018-05" db="EMBL/GenBank/DDBJ databases">
        <authorList>
            <person name="Lanie J.A."/>
            <person name="Ng W.-L."/>
            <person name="Kazmierczak K.M."/>
            <person name="Andrzejewski T.M."/>
            <person name="Davidsen T.M."/>
            <person name="Wayne K.J."/>
            <person name="Tettelin H."/>
            <person name="Glass J.I."/>
            <person name="Rusch D."/>
            <person name="Podicherti R."/>
            <person name="Tsui H.-C.T."/>
            <person name="Winkler M.E."/>
        </authorList>
    </citation>
    <scope>NUCLEOTIDE SEQUENCE</scope>
</reference>
<evidence type="ECO:0000313" key="1">
    <source>
        <dbReference type="EMBL" id="SVC21639.1"/>
    </source>
</evidence>
<proteinExistence type="predicted"/>
<dbReference type="AlphaFoldDB" id="A0A382KBS6"/>
<accession>A0A382KBS6</accession>
<feature type="non-terminal residue" evidence="1">
    <location>
        <position position="422"/>
    </location>
</feature>
<gene>
    <name evidence="1" type="ORF">METZ01_LOCUS274493</name>
</gene>
<organism evidence="1">
    <name type="scientific">marine metagenome</name>
    <dbReference type="NCBI Taxonomy" id="408172"/>
    <lineage>
        <taxon>unclassified sequences</taxon>
        <taxon>metagenomes</taxon>
        <taxon>ecological metagenomes</taxon>
    </lineage>
</organism>
<protein>
    <submittedName>
        <fullName evidence="1">Uncharacterized protein</fullName>
    </submittedName>
</protein>
<name>A0A382KBS6_9ZZZZ</name>
<feature type="non-terminal residue" evidence="1">
    <location>
        <position position="1"/>
    </location>
</feature>